<evidence type="ECO:0000313" key="3">
    <source>
        <dbReference type="Proteomes" id="UP000007388"/>
    </source>
</evidence>
<dbReference type="AlphaFoldDB" id="H9ZV14"/>
<dbReference type="KEGG" id="ttl:TtJL18_2345"/>
<dbReference type="Proteomes" id="UP000007388">
    <property type="component" value="Plasmid pTTJL1802"/>
</dbReference>
<organism evidence="2 3">
    <name type="scientific">Thermus thermophilus JL-18</name>
    <dbReference type="NCBI Taxonomy" id="798128"/>
    <lineage>
        <taxon>Bacteria</taxon>
        <taxon>Thermotogati</taxon>
        <taxon>Deinococcota</taxon>
        <taxon>Deinococci</taxon>
        <taxon>Thermales</taxon>
        <taxon>Thermaceae</taxon>
        <taxon>Thermus</taxon>
    </lineage>
</organism>
<gene>
    <name evidence="2" type="ORF">TtJL18_2345</name>
</gene>
<proteinExistence type="predicted"/>
<keyword evidence="2" id="KW-0614">Plasmid</keyword>
<feature type="region of interest" description="Disordered" evidence="1">
    <location>
        <begin position="231"/>
        <end position="267"/>
    </location>
</feature>
<geneLocation type="plasmid" evidence="2 3">
    <name>pTTJL1802</name>
</geneLocation>
<dbReference type="EMBL" id="CP003254">
    <property type="protein sequence ID" value="AFH40174.1"/>
    <property type="molecule type" value="Genomic_DNA"/>
</dbReference>
<evidence type="ECO:0000313" key="2">
    <source>
        <dbReference type="EMBL" id="AFH40174.1"/>
    </source>
</evidence>
<feature type="region of interest" description="Disordered" evidence="1">
    <location>
        <begin position="63"/>
        <end position="110"/>
    </location>
</feature>
<accession>H9ZV14</accession>
<name>H9ZV14_THETH</name>
<sequence>MCGHAPQNPQSVAIHVPLPPLEAPLTASPDPPACVSVHGRAGACTAGRARACRSVHLRAGASVHSRTPPCTPVQGRTRGRRAPPYIPVQGRASPCKGGEQGRAPPYTSVHPRTREDRARACIPVHGRASPCRGVHPRARESRAGACTSVHDRAPPCRGVQGGASRGVHARTSPYIPAQGRARLHRGQDPTPPRAFNPALEGGSNPFESGPWRFGASRAAALRLPLPGRGPGCAGEGSLLNAPAPGVQSFKRPFKGAFEDSNRRSTPP</sequence>
<dbReference type="HOGENOM" id="CLU_1041825_0_0_0"/>
<feature type="compositionally biased region" description="Basic and acidic residues" evidence="1">
    <location>
        <begin position="256"/>
        <end position="267"/>
    </location>
</feature>
<evidence type="ECO:0000256" key="1">
    <source>
        <dbReference type="SAM" id="MobiDB-lite"/>
    </source>
</evidence>
<protein>
    <submittedName>
        <fullName evidence="2">Uncharacterized protein</fullName>
    </submittedName>
</protein>
<reference evidence="2 3" key="1">
    <citation type="journal article" date="2013" name="Genome Announc.">
        <title>Whole Genome Sequencing of Thermus oshimai JL-2 and Thermus thermophilus JL-18, Incomplete Denitrifiers from the United States Great Basin.</title>
        <authorList>
            <person name="Murugapiran S.K."/>
            <person name="Huntemann M."/>
            <person name="Wei C.L."/>
            <person name="Han J."/>
            <person name="Detter J.C."/>
            <person name="Han C.S."/>
            <person name="Erkkila T.H."/>
            <person name="Teshima H."/>
            <person name="Chen A."/>
            <person name="Kyrpides N."/>
            <person name="Mavrommatis K."/>
            <person name="Markowitz V."/>
            <person name="Szeto E."/>
            <person name="Ivanova N."/>
            <person name="Pagani I."/>
            <person name="Lam J."/>
            <person name="McDonald A.I."/>
            <person name="Dodsworth J.A."/>
            <person name="Pati A."/>
            <person name="Goodwin L."/>
            <person name="Peters L."/>
            <person name="Pitluck S."/>
            <person name="Woyke T."/>
            <person name="Hedlund B.P."/>
        </authorList>
    </citation>
    <scope>NUCLEOTIDE SEQUENCE [LARGE SCALE GENOMIC DNA]</scope>
    <source>
        <strain evidence="2 3">JL-18</strain>
        <plasmid evidence="2 3">pTTJL1802</plasmid>
    </source>
</reference>